<evidence type="ECO:0000313" key="2">
    <source>
        <dbReference type="Proteomes" id="UP001319861"/>
    </source>
</evidence>
<dbReference type="Pfam" id="PF19730">
    <property type="entry name" value="DUF6221"/>
    <property type="match status" value="1"/>
</dbReference>
<sequence>MSIVEFLLARIAEDEALAKLYAEHHDPLFIDDDGRTEWLDGLWDDGTFYLPNRHTTWDRLYDPARVLAECAAKRWVLDTLRSYEPDTEWRTEPDMGKRGNNAAGAVRQLAAVYAEHEDYREEWAL</sequence>
<protein>
    <submittedName>
        <fullName evidence="1">Uncharacterized protein</fullName>
    </submittedName>
</protein>
<proteinExistence type="predicted"/>
<dbReference type="InterPro" id="IPR046193">
    <property type="entry name" value="DUF6221"/>
</dbReference>
<dbReference type="RefSeq" id="WP_229232350.1">
    <property type="nucleotide sequence ID" value="NZ_AP024525.1"/>
</dbReference>
<keyword evidence="2" id="KW-1185">Reference proteome</keyword>
<reference evidence="1 2" key="1">
    <citation type="journal article" date="2021" name="J. Biosci. Bioeng.">
        <title>Identification and characterization of a chc gene cluster responsible for the aromatization pathway of cyclohexanecarboxylate degradation in Sinomonas cyclohexanicum ATCC 51369.</title>
        <authorList>
            <person name="Yamamoto T."/>
            <person name="Hasegawa Y."/>
            <person name="Lau P.C.K."/>
            <person name="Iwaki H."/>
        </authorList>
    </citation>
    <scope>NUCLEOTIDE SEQUENCE [LARGE SCALE GENOMIC DNA]</scope>
    <source>
        <strain evidence="1 2">ATCC 51369</strain>
    </source>
</reference>
<name>A0ABM7PTR4_SINCY</name>
<dbReference type="Proteomes" id="UP001319861">
    <property type="component" value="Chromosome"/>
</dbReference>
<gene>
    <name evidence="1" type="ORF">SCMU_14680</name>
</gene>
<evidence type="ECO:0000313" key="1">
    <source>
        <dbReference type="EMBL" id="BCT75626.1"/>
    </source>
</evidence>
<organism evidence="1 2">
    <name type="scientific">Sinomonas cyclohexanicum</name>
    <name type="common">Corynebacterium cyclohexanicum</name>
    <dbReference type="NCBI Taxonomy" id="322009"/>
    <lineage>
        <taxon>Bacteria</taxon>
        <taxon>Bacillati</taxon>
        <taxon>Actinomycetota</taxon>
        <taxon>Actinomycetes</taxon>
        <taxon>Micrococcales</taxon>
        <taxon>Micrococcaceae</taxon>
        <taxon>Sinomonas</taxon>
    </lineage>
</organism>
<accession>A0ABM7PTR4</accession>
<dbReference type="EMBL" id="AP024525">
    <property type="protein sequence ID" value="BCT75626.1"/>
    <property type="molecule type" value="Genomic_DNA"/>
</dbReference>